<organism evidence="8 9">
    <name type="scientific">Quillaja saponaria</name>
    <name type="common">Soap bark tree</name>
    <dbReference type="NCBI Taxonomy" id="32244"/>
    <lineage>
        <taxon>Eukaryota</taxon>
        <taxon>Viridiplantae</taxon>
        <taxon>Streptophyta</taxon>
        <taxon>Embryophyta</taxon>
        <taxon>Tracheophyta</taxon>
        <taxon>Spermatophyta</taxon>
        <taxon>Magnoliopsida</taxon>
        <taxon>eudicotyledons</taxon>
        <taxon>Gunneridae</taxon>
        <taxon>Pentapetalae</taxon>
        <taxon>rosids</taxon>
        <taxon>fabids</taxon>
        <taxon>Fabales</taxon>
        <taxon>Quillajaceae</taxon>
        <taxon>Quillaja</taxon>
    </lineage>
</organism>
<dbReference type="InterPro" id="IPR016897">
    <property type="entry name" value="SKP1"/>
</dbReference>
<dbReference type="Pfam" id="PF03931">
    <property type="entry name" value="Skp1_POZ"/>
    <property type="match status" value="1"/>
</dbReference>
<evidence type="ECO:0000256" key="2">
    <source>
        <dbReference type="ARBA" id="ARBA00009993"/>
    </source>
</evidence>
<keyword evidence="3 4" id="KW-0833">Ubl conjugation pathway</keyword>
<dbReference type="InterPro" id="IPR016073">
    <property type="entry name" value="Skp1_comp_POZ"/>
</dbReference>
<proteinExistence type="inferred from homology"/>
<comment type="caution">
    <text evidence="8">The sequence shown here is derived from an EMBL/GenBank/DDBJ whole genome shotgun (WGS) entry which is preliminary data.</text>
</comment>
<gene>
    <name evidence="8" type="ORF">O6P43_029378</name>
</gene>
<dbReference type="InterPro" id="IPR036296">
    <property type="entry name" value="SKP1-like_dim_sf"/>
</dbReference>
<dbReference type="Gene3D" id="3.30.710.10">
    <property type="entry name" value="Potassium Channel Kv1.1, Chain A"/>
    <property type="match status" value="2"/>
</dbReference>
<feature type="region of interest" description="Disordered" evidence="5">
    <location>
        <begin position="1"/>
        <end position="30"/>
    </location>
</feature>
<dbReference type="InterPro" id="IPR011333">
    <property type="entry name" value="SKP1/BTB/POZ_sf"/>
</dbReference>
<accession>A0AAD7L044</accession>
<dbReference type="KEGG" id="qsa:O6P43_029378"/>
<dbReference type="PIRSF" id="PIRSF028729">
    <property type="entry name" value="E3_ubiquit_lig_SCF_Skp"/>
    <property type="match status" value="1"/>
</dbReference>
<evidence type="ECO:0000256" key="3">
    <source>
        <dbReference type="ARBA" id="ARBA00022786"/>
    </source>
</evidence>
<dbReference type="GO" id="GO:0016567">
    <property type="term" value="P:protein ubiquitination"/>
    <property type="evidence" value="ECO:0007669"/>
    <property type="project" value="UniProtKB-UniRule"/>
</dbReference>
<keyword evidence="9" id="KW-1185">Reference proteome</keyword>
<evidence type="ECO:0000256" key="1">
    <source>
        <dbReference type="ARBA" id="ARBA00004906"/>
    </source>
</evidence>
<sequence>MEDSANTTSETQSVITSESSSEPNSKPVSKKIKLKTADLDIFEVDEEIAMEFQTVKSYIEDGVPEGTVTPLPNVSSAALAKSIEYCRKHLEFNGKSKVLDDSEGETDAKPSEEAKAFEAKFLDEAVADRIKNKSVEYVRKFFGFENDFTPEEEAKLREDYAWAFEGVDED</sequence>
<reference evidence="8" key="1">
    <citation type="journal article" date="2023" name="Science">
        <title>Elucidation of the pathway for biosynthesis of saponin adjuvants from the soapbark tree.</title>
        <authorList>
            <person name="Reed J."/>
            <person name="Orme A."/>
            <person name="El-Demerdash A."/>
            <person name="Owen C."/>
            <person name="Martin L.B.B."/>
            <person name="Misra R.C."/>
            <person name="Kikuchi S."/>
            <person name="Rejzek M."/>
            <person name="Martin A.C."/>
            <person name="Harkess A."/>
            <person name="Leebens-Mack J."/>
            <person name="Louveau T."/>
            <person name="Stephenson M.J."/>
            <person name="Osbourn A."/>
        </authorList>
    </citation>
    <scope>NUCLEOTIDE SEQUENCE</scope>
    <source>
        <strain evidence="8">S10</strain>
    </source>
</reference>
<comment type="function">
    <text evidence="4">Involved in ubiquitination and subsequent proteasomal degradation of target proteins. Together with CUL1, RBX1 and a F-box protein, it forms a SCF E3 ubiquitin ligase complex. The functional specificity of this complex depends on the type of F-box protein. In the SCF complex, it serves as an adapter that links the F-box protein to CUL1.</text>
</comment>
<comment type="subunit">
    <text evidence="4">Part of a SCF (SKP1-cullin-F-box) protein ligase complex.</text>
</comment>
<dbReference type="SMART" id="SM00512">
    <property type="entry name" value="Skp1"/>
    <property type="match status" value="1"/>
</dbReference>
<evidence type="ECO:0000313" key="8">
    <source>
        <dbReference type="EMBL" id="KAJ7948977.1"/>
    </source>
</evidence>
<evidence type="ECO:0000259" key="6">
    <source>
        <dbReference type="Pfam" id="PF01466"/>
    </source>
</evidence>
<dbReference type="Pfam" id="PF01466">
    <property type="entry name" value="Skp1"/>
    <property type="match status" value="1"/>
</dbReference>
<comment type="similarity">
    <text evidence="2 4">Belongs to the SKP1 family.</text>
</comment>
<dbReference type="SUPFAM" id="SSF54695">
    <property type="entry name" value="POZ domain"/>
    <property type="match status" value="1"/>
</dbReference>
<dbReference type="EMBL" id="JARAOO010000012">
    <property type="protein sequence ID" value="KAJ7948977.1"/>
    <property type="molecule type" value="Genomic_DNA"/>
</dbReference>
<dbReference type="Proteomes" id="UP001163823">
    <property type="component" value="Chromosome 12"/>
</dbReference>
<evidence type="ECO:0000313" key="9">
    <source>
        <dbReference type="Proteomes" id="UP001163823"/>
    </source>
</evidence>
<dbReference type="GO" id="GO:0006511">
    <property type="term" value="P:ubiquitin-dependent protein catabolic process"/>
    <property type="evidence" value="ECO:0007669"/>
    <property type="project" value="InterPro"/>
</dbReference>
<feature type="domain" description="SKP1 component POZ" evidence="7">
    <location>
        <begin position="30"/>
        <end position="90"/>
    </location>
</feature>
<name>A0AAD7L044_QUISA</name>
<dbReference type="InterPro" id="IPR001232">
    <property type="entry name" value="SKP1-like"/>
</dbReference>
<evidence type="ECO:0000256" key="5">
    <source>
        <dbReference type="SAM" id="MobiDB-lite"/>
    </source>
</evidence>
<dbReference type="PANTHER" id="PTHR11165">
    <property type="entry name" value="SKP1"/>
    <property type="match status" value="1"/>
</dbReference>
<dbReference type="InterPro" id="IPR016072">
    <property type="entry name" value="Skp1_comp_dimer"/>
</dbReference>
<comment type="pathway">
    <text evidence="1 4">Protein modification; protein ubiquitination.</text>
</comment>
<dbReference type="SUPFAM" id="SSF81382">
    <property type="entry name" value="Skp1 dimerisation domain-like"/>
    <property type="match status" value="1"/>
</dbReference>
<dbReference type="GO" id="GO:0009867">
    <property type="term" value="P:jasmonic acid mediated signaling pathway"/>
    <property type="evidence" value="ECO:0007669"/>
    <property type="project" value="UniProtKB-ARBA"/>
</dbReference>
<evidence type="ECO:0000256" key="4">
    <source>
        <dbReference type="PIRNR" id="PIRNR028729"/>
    </source>
</evidence>
<evidence type="ECO:0000259" key="7">
    <source>
        <dbReference type="Pfam" id="PF03931"/>
    </source>
</evidence>
<feature type="compositionally biased region" description="Polar residues" evidence="5">
    <location>
        <begin position="1"/>
        <end position="27"/>
    </location>
</feature>
<feature type="domain" description="SKP1 component dimerisation" evidence="6">
    <location>
        <begin position="125"/>
        <end position="163"/>
    </location>
</feature>
<protein>
    <recommendedName>
        <fullName evidence="4">SKP1-like protein</fullName>
    </recommendedName>
</protein>
<dbReference type="AlphaFoldDB" id="A0AAD7L044"/>